<keyword evidence="3" id="KW-1185">Reference proteome</keyword>
<dbReference type="Gene3D" id="3.10.180.10">
    <property type="entry name" value="2,3-Dihydroxybiphenyl 1,2-Dioxygenase, domain 1"/>
    <property type="match status" value="1"/>
</dbReference>
<dbReference type="InterPro" id="IPR037523">
    <property type="entry name" value="VOC_core"/>
</dbReference>
<name>A0ABV0BZY9_9SPHI</name>
<comment type="caution">
    <text evidence="2">The sequence shown here is derived from an EMBL/GenBank/DDBJ whole genome shotgun (WGS) entry which is preliminary data.</text>
</comment>
<organism evidence="2 3">
    <name type="scientific">Sphingobacterium kitahiroshimense</name>
    <dbReference type="NCBI Taxonomy" id="470446"/>
    <lineage>
        <taxon>Bacteria</taxon>
        <taxon>Pseudomonadati</taxon>
        <taxon>Bacteroidota</taxon>
        <taxon>Sphingobacteriia</taxon>
        <taxon>Sphingobacteriales</taxon>
        <taxon>Sphingobacteriaceae</taxon>
        <taxon>Sphingobacterium</taxon>
    </lineage>
</organism>
<accession>A0ABV0BZY9</accession>
<evidence type="ECO:0000259" key="1">
    <source>
        <dbReference type="PROSITE" id="PS51819"/>
    </source>
</evidence>
<dbReference type="InterPro" id="IPR004360">
    <property type="entry name" value="Glyas_Fos-R_dOase_dom"/>
</dbReference>
<evidence type="ECO:0000313" key="2">
    <source>
        <dbReference type="EMBL" id="MEN5379613.1"/>
    </source>
</evidence>
<dbReference type="PROSITE" id="PS51819">
    <property type="entry name" value="VOC"/>
    <property type="match status" value="1"/>
</dbReference>
<gene>
    <name evidence="2" type="ORF">ABE541_20260</name>
</gene>
<protein>
    <submittedName>
        <fullName evidence="2">VOC family protein</fullName>
    </submittedName>
</protein>
<feature type="domain" description="VOC" evidence="1">
    <location>
        <begin position="11"/>
        <end position="130"/>
    </location>
</feature>
<sequence length="130" mass="14977">MIHPNLKNSITIHHIVFTILDLNETEQFYNKIFGPSLYSNADTAMYQVGQTMLIFTQKEQENHAVKTFSPSNIGLEHLAFGLKNLEELQKVEKVLTINNIQNSGIHTDTSSKKEKIWLNDPSNIRIEFYL</sequence>
<proteinExistence type="predicted"/>
<dbReference type="InterPro" id="IPR029068">
    <property type="entry name" value="Glyas_Bleomycin-R_OHBP_Dase"/>
</dbReference>
<reference evidence="2 3" key="1">
    <citation type="submission" date="2024-04" db="EMBL/GenBank/DDBJ databases">
        <title>WGS of bacteria from Torrens River.</title>
        <authorList>
            <person name="Wyrsch E.R."/>
            <person name="Drigo B."/>
        </authorList>
    </citation>
    <scope>NUCLEOTIDE SEQUENCE [LARGE SCALE GENOMIC DNA]</scope>
    <source>
        <strain evidence="2 3">TWI391</strain>
    </source>
</reference>
<dbReference type="EMBL" id="JBDJNQ010000011">
    <property type="protein sequence ID" value="MEN5379613.1"/>
    <property type="molecule type" value="Genomic_DNA"/>
</dbReference>
<dbReference type="Pfam" id="PF00903">
    <property type="entry name" value="Glyoxalase"/>
    <property type="match status" value="1"/>
</dbReference>
<dbReference type="RefSeq" id="WP_346582458.1">
    <property type="nucleotide sequence ID" value="NZ_JBDJLH010000001.1"/>
</dbReference>
<evidence type="ECO:0000313" key="3">
    <source>
        <dbReference type="Proteomes" id="UP001409291"/>
    </source>
</evidence>
<dbReference type="SUPFAM" id="SSF54593">
    <property type="entry name" value="Glyoxalase/Bleomycin resistance protein/Dihydroxybiphenyl dioxygenase"/>
    <property type="match status" value="1"/>
</dbReference>
<dbReference type="Proteomes" id="UP001409291">
    <property type="component" value="Unassembled WGS sequence"/>
</dbReference>